<dbReference type="InterPro" id="IPR016162">
    <property type="entry name" value="Ald_DH_N"/>
</dbReference>
<name>A0ABR0XY70_REHGL</name>
<evidence type="ECO:0000313" key="6">
    <source>
        <dbReference type="Proteomes" id="UP001318860"/>
    </source>
</evidence>
<keyword evidence="6" id="KW-1185">Reference proteome</keyword>
<comment type="caution">
    <text evidence="5">The sequence shown here is derived from an EMBL/GenBank/DDBJ whole genome shotgun (WGS) entry which is preliminary data.</text>
</comment>
<evidence type="ECO:0000256" key="3">
    <source>
        <dbReference type="PIRNR" id="PIRNR036492"/>
    </source>
</evidence>
<protein>
    <recommendedName>
        <fullName evidence="3">Aldehyde dehydrogenase</fullName>
    </recommendedName>
</protein>
<accession>A0ABR0XY70</accession>
<feature type="domain" description="Aldehyde dehydrogenase" evidence="4">
    <location>
        <begin position="173"/>
        <end position="421"/>
    </location>
</feature>
<keyword evidence="2 3" id="KW-0560">Oxidoreductase</keyword>
<dbReference type="EMBL" id="JABTTQ020000001">
    <property type="protein sequence ID" value="KAK6164148.1"/>
    <property type="molecule type" value="Genomic_DNA"/>
</dbReference>
<dbReference type="InterPro" id="IPR016161">
    <property type="entry name" value="Ald_DH/histidinol_DH"/>
</dbReference>
<dbReference type="Gene3D" id="3.40.309.10">
    <property type="entry name" value="Aldehyde Dehydrogenase, Chain A, domain 2"/>
    <property type="match status" value="1"/>
</dbReference>
<dbReference type="InterPro" id="IPR016163">
    <property type="entry name" value="Ald_DH_C"/>
</dbReference>
<gene>
    <name evidence="5" type="ORF">DH2020_001012</name>
</gene>
<dbReference type="Gene3D" id="3.40.605.10">
    <property type="entry name" value="Aldehyde Dehydrogenase, Chain A, domain 1"/>
    <property type="match status" value="2"/>
</dbReference>
<comment type="similarity">
    <text evidence="1 3">Belongs to the aldehyde dehydrogenase family.</text>
</comment>
<organism evidence="5 6">
    <name type="scientific">Rehmannia glutinosa</name>
    <name type="common">Chinese foxglove</name>
    <dbReference type="NCBI Taxonomy" id="99300"/>
    <lineage>
        <taxon>Eukaryota</taxon>
        <taxon>Viridiplantae</taxon>
        <taxon>Streptophyta</taxon>
        <taxon>Embryophyta</taxon>
        <taxon>Tracheophyta</taxon>
        <taxon>Spermatophyta</taxon>
        <taxon>Magnoliopsida</taxon>
        <taxon>eudicotyledons</taxon>
        <taxon>Gunneridae</taxon>
        <taxon>Pentapetalae</taxon>
        <taxon>asterids</taxon>
        <taxon>lamiids</taxon>
        <taxon>Lamiales</taxon>
        <taxon>Orobanchaceae</taxon>
        <taxon>Rehmannieae</taxon>
        <taxon>Rehmannia</taxon>
    </lineage>
</organism>
<evidence type="ECO:0000313" key="5">
    <source>
        <dbReference type="EMBL" id="KAK6164148.1"/>
    </source>
</evidence>
<sequence length="467" mass="51202">MEGHSNNIDLEMEMKELRQTFNSGKTKEESWRISQLKNLMSMLVEKEDQINLALKQDLGKHPVESFRDEVGPLIKSVNYALKGLKKWMSAKKADLPLAAFPASAHLVPEPLGVVLIISSWNFPFGLSFEALIGAIAAGNAAVLKPSDLAPASSSALAKLINSYLDTKAIKVIEGSSNVARVVMTAAAKNLTPVALELGGKCPAVVDSLSSSWDQKIAMKRILSAKFGTCAGQACVAIDYILVEKKFSSTLVELLKAAILSVFGENPKESNNIARIINKSHFSRLKNLLNDPMVQASIVHGGSLDEDNLFIEPTLLVDPPVKAGIMIEEIFGPLLPIITLEKIEDSIEFINSLPKALAIYAFTNNEGLKKKISSGTSSGSIVFNDAIIQYVADSLPFGGVGESGIGRYHGKFSFDMFSHEKVIARRSFLVDFWFRYPPWNDHKLHLFRSAYNFDYLGILLIMLGLKRS</sequence>
<dbReference type="PANTHER" id="PTHR43570:SF30">
    <property type="entry name" value="ALDEHYDE DEHYDROGENASE"/>
    <property type="match status" value="1"/>
</dbReference>
<dbReference type="InterPro" id="IPR012394">
    <property type="entry name" value="Aldehyde_DH_NAD(P)"/>
</dbReference>
<evidence type="ECO:0000259" key="4">
    <source>
        <dbReference type="Pfam" id="PF00171"/>
    </source>
</evidence>
<dbReference type="Pfam" id="PF00171">
    <property type="entry name" value="Aldedh"/>
    <property type="match status" value="1"/>
</dbReference>
<dbReference type="PIRSF" id="PIRSF036492">
    <property type="entry name" value="ALDH"/>
    <property type="match status" value="1"/>
</dbReference>
<dbReference type="Proteomes" id="UP001318860">
    <property type="component" value="Unassembled WGS sequence"/>
</dbReference>
<proteinExistence type="inferred from homology"/>
<dbReference type="PANTHER" id="PTHR43570">
    <property type="entry name" value="ALDEHYDE DEHYDROGENASE"/>
    <property type="match status" value="1"/>
</dbReference>
<reference evidence="5 6" key="1">
    <citation type="journal article" date="2021" name="Comput. Struct. Biotechnol. J.">
        <title>De novo genome assembly of the potent medicinal plant Rehmannia glutinosa using nanopore technology.</title>
        <authorList>
            <person name="Ma L."/>
            <person name="Dong C."/>
            <person name="Song C."/>
            <person name="Wang X."/>
            <person name="Zheng X."/>
            <person name="Niu Y."/>
            <person name="Chen S."/>
            <person name="Feng W."/>
        </authorList>
    </citation>
    <scope>NUCLEOTIDE SEQUENCE [LARGE SCALE GENOMIC DNA]</scope>
    <source>
        <strain evidence="5">DH-2019</strain>
    </source>
</reference>
<dbReference type="InterPro" id="IPR015590">
    <property type="entry name" value="Aldehyde_DH_dom"/>
</dbReference>
<dbReference type="SUPFAM" id="SSF53720">
    <property type="entry name" value="ALDH-like"/>
    <property type="match status" value="1"/>
</dbReference>
<evidence type="ECO:0000256" key="2">
    <source>
        <dbReference type="ARBA" id="ARBA00023002"/>
    </source>
</evidence>
<evidence type="ECO:0000256" key="1">
    <source>
        <dbReference type="ARBA" id="ARBA00009986"/>
    </source>
</evidence>